<organism evidence="1 2">
    <name type="scientific">Mycobacterium phage Rockstar</name>
    <dbReference type="NCBI Taxonomy" id="1034144"/>
    <lineage>
        <taxon>Viruses</taxon>
        <taxon>Duplodnaviria</taxon>
        <taxon>Heunggongvirae</taxon>
        <taxon>Uroviricota</taxon>
        <taxon>Caudoviricetes</taxon>
        <taxon>Veracruzvirus</taxon>
        <taxon>Veracruzvirus rockstar</taxon>
    </lineage>
</organism>
<dbReference type="GeneID" id="40090934"/>
<dbReference type="KEGG" id="vg:40090934"/>
<dbReference type="EMBL" id="JF704111">
    <property type="protein sequence ID" value="AEK07399.1"/>
    <property type="molecule type" value="Genomic_DNA"/>
</dbReference>
<dbReference type="RefSeq" id="YP_009614519.1">
    <property type="nucleotide sequence ID" value="NC_042036.1"/>
</dbReference>
<reference evidence="1 2" key="1">
    <citation type="journal article" date="2012" name="J. Virol.">
        <title>Complete Genome Sequences of 138 Mycobacteriophages.</title>
        <authorList>
            <consortium name="the Science Education Alliance Phage Hunters Advancing Genomics and Evolutionary Science Program"/>
            <consortium name="the KwaZulu-Natal Research Institute for Tuberculosis and HIV Mycobacterial Genetics Course Students"/>
            <consortium name="the Phage Hunters Integrating Research and Education Program"/>
            <person name="Hatfull G.F."/>
        </authorList>
    </citation>
    <scope>NUCLEOTIDE SEQUENCE [LARGE SCALE GENOMIC DNA]</scope>
    <source>
        <strain evidence="2">Rockstar</strain>
    </source>
</reference>
<keyword evidence="2" id="KW-1185">Reference proteome</keyword>
<name>G1BRA1_9CAUD</name>
<sequence>MAAAARCLQVAETVIVSSADVIHIGCLPEATGSANLTPVPGCPQNGLPVVLLPVGR</sequence>
<protein>
    <submittedName>
        <fullName evidence="1">Uncharacterized protein</fullName>
    </submittedName>
</protein>
<evidence type="ECO:0000313" key="2">
    <source>
        <dbReference type="Proteomes" id="UP000221175"/>
    </source>
</evidence>
<dbReference type="Proteomes" id="UP000221175">
    <property type="component" value="Segment"/>
</dbReference>
<evidence type="ECO:0000313" key="1">
    <source>
        <dbReference type="EMBL" id="AEK07399.1"/>
    </source>
</evidence>
<proteinExistence type="predicted"/>
<accession>G1BRA1</accession>
<gene>
    <name evidence="1" type="primary">1</name>
    <name evidence="1" type="ORF">ROCKSTAR_1</name>
</gene>